<dbReference type="EMBL" id="CP000804">
    <property type="protein sequence ID" value="ABU56577.1"/>
    <property type="molecule type" value="Genomic_DNA"/>
</dbReference>
<gene>
    <name evidence="3" type="ordered locus">Rcas_0446</name>
</gene>
<dbReference type="Gene3D" id="3.40.50.300">
    <property type="entry name" value="P-loop containing nucleotide triphosphate hydrolases"/>
    <property type="match status" value="1"/>
</dbReference>
<feature type="domain" description="AAA" evidence="2">
    <location>
        <begin position="3"/>
        <end position="165"/>
    </location>
</feature>
<evidence type="ECO:0000313" key="3">
    <source>
        <dbReference type="EMBL" id="ABU56577.1"/>
    </source>
</evidence>
<comment type="similarity">
    <text evidence="1">Belongs to the ParA family.</text>
</comment>
<dbReference type="AlphaFoldDB" id="A7NGJ0"/>
<dbReference type="FunFam" id="3.40.50.300:FF:000285">
    <property type="entry name" value="Sporulation initiation inhibitor Soj"/>
    <property type="match status" value="1"/>
</dbReference>
<dbReference type="eggNOG" id="COG1192">
    <property type="taxonomic scope" value="Bacteria"/>
</dbReference>
<dbReference type="PANTHER" id="PTHR13696">
    <property type="entry name" value="P-LOOP CONTAINING NUCLEOSIDE TRIPHOSPHATE HYDROLASE"/>
    <property type="match status" value="1"/>
</dbReference>
<dbReference type="InterPro" id="IPR025669">
    <property type="entry name" value="AAA_dom"/>
</dbReference>
<organism evidence="3 4">
    <name type="scientific">Roseiflexus castenholzii (strain DSM 13941 / HLO8)</name>
    <dbReference type="NCBI Taxonomy" id="383372"/>
    <lineage>
        <taxon>Bacteria</taxon>
        <taxon>Bacillati</taxon>
        <taxon>Chloroflexota</taxon>
        <taxon>Chloroflexia</taxon>
        <taxon>Chloroflexales</taxon>
        <taxon>Roseiflexineae</taxon>
        <taxon>Roseiflexaceae</taxon>
        <taxon>Roseiflexus</taxon>
    </lineage>
</organism>
<name>A7NGJ0_ROSCS</name>
<dbReference type="SUPFAM" id="SSF52540">
    <property type="entry name" value="P-loop containing nucleoside triphosphate hydrolases"/>
    <property type="match status" value="1"/>
</dbReference>
<protein>
    <submittedName>
        <fullName evidence="3">Cobyrinic acid ac-diamide synthase</fullName>
    </submittedName>
</protein>
<dbReference type="CDD" id="cd02042">
    <property type="entry name" value="ParAB_family"/>
    <property type="match status" value="1"/>
</dbReference>
<dbReference type="STRING" id="383372.Rcas_0446"/>
<evidence type="ECO:0000313" key="4">
    <source>
        <dbReference type="Proteomes" id="UP000000263"/>
    </source>
</evidence>
<dbReference type="Pfam" id="PF13614">
    <property type="entry name" value="AAA_31"/>
    <property type="match status" value="1"/>
</dbReference>
<proteinExistence type="inferred from homology"/>
<dbReference type="InterPro" id="IPR050678">
    <property type="entry name" value="DNA_Partitioning_ATPase"/>
</dbReference>
<sequence length="316" mass="33969">MARVVAVANLKGGIGKTTTVVNVGAGLALKGARVLLVDTDAQGNLAMALGVHPRRTLYDVLVDGAPVERCIIEARSGLDLLPADATLLGAQPIIARRPDWSRVLSQALQPVAGAYDFVLIDSAGSLTPLNVNALVCAHDVIAPTTVEHFSVKSLELLMAQIGRIKGGAGHVRMIIPTMYDPRVRQSGELLAMLHARYGDRVTPPVRVNVRLSEAPALGKTIYEYDPRSRGAIDYAMLVEHISRAFGFAVRPQPPAQADPAPVPQPAAAPYRSVPTANPEVCPHCGRALQHTSLAGYRISYCAQCRYKKQELVRDRQ</sequence>
<dbReference type="KEGG" id="rca:Rcas_0446"/>
<accession>A7NGJ0</accession>
<dbReference type="PANTHER" id="PTHR13696:SF52">
    <property type="entry name" value="PARA FAMILY PROTEIN CT_582"/>
    <property type="match status" value="1"/>
</dbReference>
<evidence type="ECO:0000259" key="2">
    <source>
        <dbReference type="Pfam" id="PF13614"/>
    </source>
</evidence>
<dbReference type="InterPro" id="IPR027417">
    <property type="entry name" value="P-loop_NTPase"/>
</dbReference>
<reference evidence="3 4" key="1">
    <citation type="submission" date="2007-08" db="EMBL/GenBank/DDBJ databases">
        <title>Complete sequence of Roseiflexus castenholzii DSM 13941.</title>
        <authorList>
            <consortium name="US DOE Joint Genome Institute"/>
            <person name="Copeland A."/>
            <person name="Lucas S."/>
            <person name="Lapidus A."/>
            <person name="Barry K."/>
            <person name="Glavina del Rio T."/>
            <person name="Dalin E."/>
            <person name="Tice H."/>
            <person name="Pitluck S."/>
            <person name="Thompson L.S."/>
            <person name="Brettin T."/>
            <person name="Bruce D."/>
            <person name="Detter J.C."/>
            <person name="Han C."/>
            <person name="Tapia R."/>
            <person name="Schmutz J."/>
            <person name="Larimer F."/>
            <person name="Land M."/>
            <person name="Hauser L."/>
            <person name="Kyrpides N."/>
            <person name="Mikhailova N."/>
            <person name="Bryant D.A."/>
            <person name="Hanada S."/>
            <person name="Tsukatani Y."/>
            <person name="Richardson P."/>
        </authorList>
    </citation>
    <scope>NUCLEOTIDE SEQUENCE [LARGE SCALE GENOMIC DNA]</scope>
    <source>
        <strain evidence="4">DSM 13941 / HLO8</strain>
    </source>
</reference>
<dbReference type="Proteomes" id="UP000000263">
    <property type="component" value="Chromosome"/>
</dbReference>
<keyword evidence="4" id="KW-1185">Reference proteome</keyword>
<evidence type="ECO:0000256" key="1">
    <source>
        <dbReference type="ARBA" id="ARBA00006976"/>
    </source>
</evidence>
<dbReference type="OrthoDB" id="9815116at2"/>
<dbReference type="HOGENOM" id="CLU_037612_1_3_0"/>
<dbReference type="RefSeq" id="WP_011997980.1">
    <property type="nucleotide sequence ID" value="NC_009767.1"/>
</dbReference>